<keyword evidence="7 10" id="KW-0472">Membrane</keyword>
<evidence type="ECO:0000256" key="4">
    <source>
        <dbReference type="ARBA" id="ARBA00022692"/>
    </source>
</evidence>
<feature type="transmembrane region" description="Helical" evidence="10">
    <location>
        <begin position="293"/>
        <end position="310"/>
    </location>
</feature>
<comment type="caution">
    <text evidence="10">Lacks conserved residue(s) required for the propagation of feature annotation.</text>
</comment>
<keyword evidence="4 10" id="KW-0812">Transmembrane</keyword>
<keyword evidence="8 10" id="KW-0675">Receptor</keyword>
<dbReference type="PANTHER" id="PTHR21137">
    <property type="entry name" value="ODORANT RECEPTOR"/>
    <property type="match status" value="1"/>
</dbReference>
<dbReference type="AlphaFoldDB" id="R9PSN8"/>
<keyword evidence="2" id="KW-1003">Cell membrane</keyword>
<keyword evidence="9 10" id="KW-0807">Transducer</keyword>
<organism evidence="11">
    <name type="scientific">Dendroctonus ponderosae</name>
    <name type="common">Mountain pine beetle</name>
    <dbReference type="NCBI Taxonomy" id="77166"/>
    <lineage>
        <taxon>Eukaryota</taxon>
        <taxon>Metazoa</taxon>
        <taxon>Ecdysozoa</taxon>
        <taxon>Arthropoda</taxon>
        <taxon>Hexapoda</taxon>
        <taxon>Insecta</taxon>
        <taxon>Pterygota</taxon>
        <taxon>Neoptera</taxon>
        <taxon>Endopterygota</taxon>
        <taxon>Coleoptera</taxon>
        <taxon>Polyphaga</taxon>
        <taxon>Cucujiformia</taxon>
        <taxon>Curculionidae</taxon>
        <taxon>Scolytinae</taxon>
        <taxon>Dendroctonus</taxon>
    </lineage>
</organism>
<dbReference type="GO" id="GO:0007165">
    <property type="term" value="P:signal transduction"/>
    <property type="evidence" value="ECO:0007669"/>
    <property type="project" value="UniProtKB-KW"/>
</dbReference>
<dbReference type="Pfam" id="PF02949">
    <property type="entry name" value="7tm_6"/>
    <property type="match status" value="1"/>
</dbReference>
<evidence type="ECO:0000313" key="11">
    <source>
        <dbReference type="EMBL" id="JAA74501.1"/>
    </source>
</evidence>
<feature type="transmembrane region" description="Helical" evidence="10">
    <location>
        <begin position="70"/>
        <end position="90"/>
    </location>
</feature>
<dbReference type="InterPro" id="IPR004117">
    <property type="entry name" value="7tm6_olfct_rcpt"/>
</dbReference>
<evidence type="ECO:0000256" key="9">
    <source>
        <dbReference type="ARBA" id="ARBA00023224"/>
    </source>
</evidence>
<evidence type="ECO:0000256" key="6">
    <source>
        <dbReference type="ARBA" id="ARBA00022989"/>
    </source>
</evidence>
<keyword evidence="5 10" id="KW-0552">Olfaction</keyword>
<evidence type="ECO:0000256" key="5">
    <source>
        <dbReference type="ARBA" id="ARBA00022725"/>
    </source>
</evidence>
<evidence type="ECO:0000256" key="7">
    <source>
        <dbReference type="ARBA" id="ARBA00023136"/>
    </source>
</evidence>
<dbReference type="GO" id="GO:0004984">
    <property type="term" value="F:olfactory receptor activity"/>
    <property type="evidence" value="ECO:0007669"/>
    <property type="project" value="InterPro"/>
</dbReference>
<dbReference type="EMBL" id="GABX01000018">
    <property type="protein sequence ID" value="JAA74501.1"/>
    <property type="molecule type" value="mRNA"/>
</dbReference>
<dbReference type="GO" id="GO:0005549">
    <property type="term" value="F:odorant binding"/>
    <property type="evidence" value="ECO:0007669"/>
    <property type="project" value="InterPro"/>
</dbReference>
<accession>R9PSN8</accession>
<feature type="transmembrane region" description="Helical" evidence="10">
    <location>
        <begin position="125"/>
        <end position="146"/>
    </location>
</feature>
<reference evidence="11" key="1">
    <citation type="journal article" date="2013" name="BMC Genomics">
        <title>Antennal transcriptome analysis of the chemosensory gene families in the tree killing bark beetles, Ips typographus and Dendroctonus ponderosae (Coleoptera: Curculionidae: Scolytinae).</title>
        <authorList>
            <person name="Andersson M.N."/>
            <person name="Grosse-Wilde E."/>
            <person name="Keeling C.I."/>
            <person name="Bengtsson J.M."/>
            <person name="Yuen M.M."/>
            <person name="Li M."/>
            <person name="Hillbur Y."/>
            <person name="Bohlmann J."/>
            <person name="Hansson B.S."/>
            <person name="Schlyter F."/>
        </authorList>
    </citation>
    <scope>NUCLEOTIDE SEQUENCE</scope>
</reference>
<dbReference type="GO" id="GO:0005886">
    <property type="term" value="C:plasma membrane"/>
    <property type="evidence" value="ECO:0007669"/>
    <property type="project" value="UniProtKB-SubCell"/>
</dbReference>
<name>R9PSN8_DENPD</name>
<comment type="subcellular location">
    <subcellularLocation>
        <location evidence="1 10">Cell membrane</location>
        <topology evidence="1 10">Multi-pass membrane protein</topology>
    </subcellularLocation>
</comment>
<evidence type="ECO:0000256" key="8">
    <source>
        <dbReference type="ARBA" id="ARBA00023170"/>
    </source>
</evidence>
<evidence type="ECO:0000256" key="1">
    <source>
        <dbReference type="ARBA" id="ARBA00004651"/>
    </source>
</evidence>
<keyword evidence="3 10" id="KW-0716">Sensory transduction</keyword>
<evidence type="ECO:0000256" key="10">
    <source>
        <dbReference type="RuleBase" id="RU351113"/>
    </source>
</evidence>
<sequence length="385" mass="44510">MYPIRKDLPFYASLRMLESIGFYSENTNGFKKRSIVRTLIFCILCWSIILLSAVLLIYENLNDKNYASVFFNIAVAVASTSTYCCTLLFVKYQEKWSDILTALVNYEKFGKPRRYNQLKERGDRVAMACWGGILTGVFLYMLFAILHENDCELEKTGGGVCGLIIPTWLPAPYDNSLLARRLVLLYDIPNAAAVSSFVLVTHLNIQVNEFNIARIDHLSLLFNDIEFCKDPQAQLNKMKHCIEYHQDIIRVSLQFKNLSKRTMGHMTLTFTIVTASMGCQLLQTSKNFYQENAFFFEIIYVINMFIMCYCGQRLEYKMKTVGDFLYSTHWYNLNPKLQSLIPLVILNSQKTIRMDAVPIGYLNYELFVTLLKTTFSYFSVLTQLT</sequence>
<comment type="similarity">
    <text evidence="10">Belongs to the insect chemoreceptor superfamily. Heteromeric odorant receptor channel (TC 1.A.69) family.</text>
</comment>
<keyword evidence="6 10" id="KW-1133">Transmembrane helix</keyword>
<protein>
    <recommendedName>
        <fullName evidence="10">Odorant receptor</fullName>
    </recommendedName>
</protein>
<feature type="transmembrane region" description="Helical" evidence="10">
    <location>
        <begin position="38"/>
        <end position="58"/>
    </location>
</feature>
<evidence type="ECO:0000256" key="2">
    <source>
        <dbReference type="ARBA" id="ARBA00022475"/>
    </source>
</evidence>
<dbReference type="PANTHER" id="PTHR21137:SF35">
    <property type="entry name" value="ODORANT RECEPTOR 19A-RELATED"/>
    <property type="match status" value="1"/>
</dbReference>
<proteinExistence type="evidence at transcript level"/>
<evidence type="ECO:0000256" key="3">
    <source>
        <dbReference type="ARBA" id="ARBA00022606"/>
    </source>
</evidence>
<dbReference type="OrthoDB" id="6746749at2759"/>